<proteinExistence type="predicted"/>
<evidence type="ECO:0000313" key="2">
    <source>
        <dbReference type="Proteomes" id="UP000708208"/>
    </source>
</evidence>
<accession>A0A8J2KDC7</accession>
<dbReference type="Pfam" id="PF11901">
    <property type="entry name" value="DM9"/>
    <property type="match status" value="1"/>
</dbReference>
<dbReference type="PANTHER" id="PTHR31649:SF1">
    <property type="entry name" value="FARNESOIC ACID O-METHYL TRANSFERASE DOMAIN-CONTAINING PROTEIN"/>
    <property type="match status" value="1"/>
</dbReference>
<dbReference type="SMART" id="SM00696">
    <property type="entry name" value="DM9"/>
    <property type="match status" value="1"/>
</dbReference>
<sequence length="278" mass="31332">CKSRRIIYRQNLLSAFVRETFLVYRTSNGVWSDTFDALEALKVGFDPDTGWTYICRYARFGKWAIGVSSGSDCYLPIWRTTYRRGYQILISDDAIFYGWLPRKNGSIADGAVEGGHAESGEIMFICRAFMRDSTKNQTILLPGSFVPSQGTCNVLNFDLNANMSSYEILVDAGCSCGGHAYDARMGLPQTGQPDFQSVYMCLSHPGSIYYMYFTNPRMNIISANLYYGGEKDGKKSIHCDSQEPYQSLNVEMQVGKCESVLDCDLKFRPMPPLVRIYS</sequence>
<comment type="caution">
    <text evidence="1">The sequence shown here is derived from an EMBL/GenBank/DDBJ whole genome shotgun (WGS) entry which is preliminary data.</text>
</comment>
<dbReference type="EMBL" id="CAJVCH010262303">
    <property type="protein sequence ID" value="CAG7734083.1"/>
    <property type="molecule type" value="Genomic_DNA"/>
</dbReference>
<dbReference type="AlphaFoldDB" id="A0A8J2KDC7"/>
<dbReference type="OrthoDB" id="1925699at2759"/>
<dbReference type="InterPro" id="IPR006616">
    <property type="entry name" value="DM9_repeat"/>
</dbReference>
<name>A0A8J2KDC7_9HEXA</name>
<organism evidence="1 2">
    <name type="scientific">Allacma fusca</name>
    <dbReference type="NCBI Taxonomy" id="39272"/>
    <lineage>
        <taxon>Eukaryota</taxon>
        <taxon>Metazoa</taxon>
        <taxon>Ecdysozoa</taxon>
        <taxon>Arthropoda</taxon>
        <taxon>Hexapoda</taxon>
        <taxon>Collembola</taxon>
        <taxon>Symphypleona</taxon>
        <taxon>Sminthuridae</taxon>
        <taxon>Allacma</taxon>
    </lineage>
</organism>
<gene>
    <name evidence="1" type="ORF">AFUS01_LOCUS22487</name>
</gene>
<dbReference type="Proteomes" id="UP000708208">
    <property type="component" value="Unassembled WGS sequence"/>
</dbReference>
<evidence type="ECO:0000313" key="1">
    <source>
        <dbReference type="EMBL" id="CAG7734083.1"/>
    </source>
</evidence>
<dbReference type="PANTHER" id="PTHR31649">
    <property type="entry name" value="AGAP009604-PA"/>
    <property type="match status" value="1"/>
</dbReference>
<feature type="non-terminal residue" evidence="1">
    <location>
        <position position="1"/>
    </location>
</feature>
<keyword evidence="2" id="KW-1185">Reference proteome</keyword>
<reference evidence="1" key="1">
    <citation type="submission" date="2021-06" db="EMBL/GenBank/DDBJ databases">
        <authorList>
            <person name="Hodson N. C."/>
            <person name="Mongue J. A."/>
            <person name="Jaron S. K."/>
        </authorList>
    </citation>
    <scope>NUCLEOTIDE SEQUENCE</scope>
</reference>
<protein>
    <submittedName>
        <fullName evidence="1">Uncharacterized protein</fullName>
    </submittedName>
</protein>